<evidence type="ECO:0000313" key="10">
    <source>
        <dbReference type="EMBL" id="MCO0832694.1"/>
    </source>
</evidence>
<dbReference type="InterPro" id="IPR025200">
    <property type="entry name" value="PPK_C_dom2"/>
</dbReference>
<evidence type="ECO:0000259" key="9">
    <source>
        <dbReference type="PROSITE" id="PS50035"/>
    </source>
</evidence>
<feature type="binding site" evidence="7">
    <location>
        <position position="368"/>
    </location>
    <ligand>
        <name>Mg(2+)</name>
        <dbReference type="ChEBI" id="CHEBI:18420"/>
    </ligand>
</feature>
<evidence type="ECO:0000256" key="6">
    <source>
        <dbReference type="ARBA" id="ARBA00022842"/>
    </source>
</evidence>
<dbReference type="InterPro" id="IPR036832">
    <property type="entry name" value="PPK_N_dom_sf"/>
</dbReference>
<feature type="binding site" evidence="7">
    <location>
        <position position="398"/>
    </location>
    <ligand>
        <name>Mg(2+)</name>
        <dbReference type="ChEBI" id="CHEBI:18420"/>
    </ligand>
</feature>
<keyword evidence="5 7" id="KW-0067">ATP-binding</keyword>
<dbReference type="PROSITE" id="PS50035">
    <property type="entry name" value="PLD"/>
    <property type="match status" value="1"/>
</dbReference>
<feature type="binding site" evidence="7">
    <location>
        <position position="461"/>
    </location>
    <ligand>
        <name>ATP</name>
        <dbReference type="ChEBI" id="CHEBI:30616"/>
    </ligand>
</feature>
<evidence type="ECO:0000256" key="4">
    <source>
        <dbReference type="ARBA" id="ARBA00022777"/>
    </source>
</evidence>
<comment type="catalytic activity">
    <reaction evidence="7 8">
        <text>[phosphate](n) + ATP = [phosphate](n+1) + ADP</text>
        <dbReference type="Rhea" id="RHEA:19573"/>
        <dbReference type="Rhea" id="RHEA-COMP:9859"/>
        <dbReference type="Rhea" id="RHEA-COMP:14280"/>
        <dbReference type="ChEBI" id="CHEBI:16838"/>
        <dbReference type="ChEBI" id="CHEBI:30616"/>
        <dbReference type="ChEBI" id="CHEBI:456216"/>
        <dbReference type="EC" id="2.7.4.1"/>
    </reaction>
</comment>
<dbReference type="InterPro" id="IPR001736">
    <property type="entry name" value="PLipase_D/transphosphatidylase"/>
</dbReference>
<dbReference type="Gene3D" id="3.30.870.10">
    <property type="entry name" value="Endonuclease Chain A"/>
    <property type="match status" value="2"/>
</dbReference>
<feature type="active site" description="Phosphohistidine intermediate" evidence="7">
    <location>
        <position position="428"/>
    </location>
</feature>
<comment type="similarity">
    <text evidence="7 8">Belongs to the polyphosphate kinase 1 (PPK1) family.</text>
</comment>
<dbReference type="Pfam" id="PF13090">
    <property type="entry name" value="PP_kinase_C"/>
    <property type="match status" value="1"/>
</dbReference>
<keyword evidence="6 7" id="KW-0460">Magnesium</keyword>
<evidence type="ECO:0000256" key="3">
    <source>
        <dbReference type="ARBA" id="ARBA00022741"/>
    </source>
</evidence>
<dbReference type="Gene3D" id="3.30.1840.10">
    <property type="entry name" value="Polyphosphate kinase middle domain"/>
    <property type="match status" value="1"/>
</dbReference>
<dbReference type="SUPFAM" id="SSF140356">
    <property type="entry name" value="PPK N-terminal domain-like"/>
    <property type="match status" value="1"/>
</dbReference>
<dbReference type="InterPro" id="IPR025198">
    <property type="entry name" value="PPK_N_dom"/>
</dbReference>
<keyword evidence="7" id="KW-0479">Metal-binding</keyword>
<dbReference type="EMBL" id="JAMWYK010000012">
    <property type="protein sequence ID" value="MCO0832694.1"/>
    <property type="molecule type" value="Genomic_DNA"/>
</dbReference>
<dbReference type="PANTHER" id="PTHR30218:SF0">
    <property type="entry name" value="POLYPHOSPHATE KINASE"/>
    <property type="match status" value="1"/>
</dbReference>
<feature type="domain" description="PLD phosphodiesterase" evidence="9">
    <location>
        <begin position="580"/>
        <end position="610"/>
    </location>
</feature>
<dbReference type="InterPro" id="IPR036830">
    <property type="entry name" value="PP_kinase_middle_dom_sf"/>
</dbReference>
<dbReference type="Pfam" id="PF17941">
    <property type="entry name" value="PP_kinase_C_1"/>
    <property type="match status" value="1"/>
</dbReference>
<feature type="binding site" evidence="7">
    <location>
        <position position="47"/>
    </location>
    <ligand>
        <name>ATP</name>
        <dbReference type="ChEBI" id="CHEBI:30616"/>
    </ligand>
</feature>
<keyword evidence="4 7" id="KW-0418">Kinase</keyword>
<gene>
    <name evidence="10" type="primary">ppk1</name>
    <name evidence="7" type="synonym">ppk</name>
    <name evidence="10" type="ORF">NFX39_06400</name>
</gene>
<dbReference type="SUPFAM" id="SSF56024">
    <property type="entry name" value="Phospholipase D/nuclease"/>
    <property type="match status" value="2"/>
</dbReference>
<proteinExistence type="inferred from homology"/>
<comment type="PTM">
    <text evidence="7 8">An intermediate of this reaction is the autophosphorylated ppk in which a phosphate is covalently linked to a histidine residue through a N-P bond.</text>
</comment>
<dbReference type="Proteomes" id="UP001523234">
    <property type="component" value="Unassembled WGS sequence"/>
</dbReference>
<keyword evidence="2 7" id="KW-0808">Transferase</keyword>
<dbReference type="HAMAP" id="MF_00347">
    <property type="entry name" value="Polyphosphate_kinase"/>
    <property type="match status" value="1"/>
</dbReference>
<dbReference type="EC" id="2.7.4.1" evidence="7 8"/>
<keyword evidence="3 7" id="KW-0547">Nucleotide-binding</keyword>
<dbReference type="NCBIfam" id="NF003917">
    <property type="entry name" value="PRK05443.1-1"/>
    <property type="match status" value="1"/>
</dbReference>
<evidence type="ECO:0000256" key="2">
    <source>
        <dbReference type="ARBA" id="ARBA00022679"/>
    </source>
</evidence>
<feature type="binding site" evidence="7">
    <location>
        <position position="585"/>
    </location>
    <ligand>
        <name>ATP</name>
        <dbReference type="ChEBI" id="CHEBI:30616"/>
    </ligand>
</feature>
<accession>A0ABT0ZRS1</accession>
<keyword evidence="11" id="KW-1185">Reference proteome</keyword>
<dbReference type="NCBIfam" id="NF003921">
    <property type="entry name" value="PRK05443.2-2"/>
    <property type="match status" value="1"/>
</dbReference>
<organism evidence="10 11">
    <name type="scientific">Fructobacillus apis</name>
    <dbReference type="NCBI Taxonomy" id="2935017"/>
    <lineage>
        <taxon>Bacteria</taxon>
        <taxon>Bacillati</taxon>
        <taxon>Bacillota</taxon>
        <taxon>Bacilli</taxon>
        <taxon>Lactobacillales</taxon>
        <taxon>Lactobacillaceae</taxon>
        <taxon>Fructobacillus</taxon>
    </lineage>
</organism>
<dbReference type="InterPro" id="IPR024953">
    <property type="entry name" value="PP_kinase_middle"/>
</dbReference>
<reference evidence="10 11" key="1">
    <citation type="submission" date="2022-06" db="EMBL/GenBank/DDBJ databases">
        <title>Fructobacillus taiwanensis sp. nov., isolated from the honeybee.</title>
        <authorList>
            <person name="Chen Y.-S."/>
            <person name="Wang L.-T."/>
            <person name="Lee Y.-S."/>
            <person name="Chang Y.-C."/>
            <person name="Wu H.-C."/>
            <person name="Liao C.-Y."/>
            <person name="Chen W.-H."/>
            <person name="Deng J.-N."/>
            <person name="Wang Y.-H."/>
        </authorList>
    </citation>
    <scope>NUCLEOTIDE SEQUENCE [LARGE SCALE GENOMIC DNA]</scope>
    <source>
        <strain evidence="10 11">W13</strain>
    </source>
</reference>
<sequence length="694" mass="79227">MNFTNPKYFNSRESSWVDFNLRVLDEARDQKNPLLERLRFLGISQDNLDEFFNVRVATLLKKIKENAPADMAGHTPENQLETVLKKTQRLVNEQGRILNRLVLPAMQKHGIGLLKWRALTPDQKAALAQYFEEDILPNINSILVNNSKTLPFLANDSINFIARFNGRTLRSTVIIPLPEECPRVLTVPGTTNEFIMLEEVMAQFLDRCFAGQRLQEWALFKITRYMDFDINDQNTKAYKQSVLKTLEDRAHGSVIRLETTVNSNMGLINWLSDCYNLRPSHVFKLKTPLELTFVNQLIAKVVDQNDLLFEKVVPYDPQVLRENAMFDNIASNDIFVHHPYDSFNPVLRFVDEAAKDESVSAIKMTLYRVSKNSPIISSLLLAAQNGKQVTIMLELKARADEANNLKWADELEAAGCTVLYGIPGLKVHSKLCLITRIENDQKKYYTHLATGNYNDKTAKLYTDMGLFTANQEIGEDADKIFAFISGETAQPELKQLSISPNNIRTDLMKQIDQEIENAKNGLPSGIKMKMNSLSDRVMIQKLFEANAAGVKTDLIIRGICNLQAGIPGVSDHITVHSIVGRLLKHSRIFIFENAGKPKVFLSSADLMKRNLSRRVEILFPVLNPVLKESVQKIFNQFLRDDVKARMLKRHHRWIKLSKRRQTGYNVQNDLIKQQVELADERLKATGLMEQEKQL</sequence>
<dbReference type="InterPro" id="IPR041108">
    <property type="entry name" value="PP_kinase_C_1"/>
</dbReference>
<feature type="binding site" evidence="7">
    <location>
        <position position="557"/>
    </location>
    <ligand>
        <name>ATP</name>
        <dbReference type="ChEBI" id="CHEBI:30616"/>
    </ligand>
</feature>
<comment type="function">
    <text evidence="7 8">Catalyzes the reversible transfer of the terminal phosphate of ATP to form a long-chain polyphosphate (polyP).</text>
</comment>
<keyword evidence="1 7" id="KW-0597">Phosphoprotein</keyword>
<dbReference type="NCBIfam" id="TIGR03705">
    <property type="entry name" value="poly_P_kin"/>
    <property type="match status" value="1"/>
</dbReference>
<comment type="cofactor">
    <cofactor evidence="7">
        <name>Mg(2+)</name>
        <dbReference type="ChEBI" id="CHEBI:18420"/>
    </cofactor>
</comment>
<dbReference type="Pfam" id="PF13089">
    <property type="entry name" value="PP_kinase_N"/>
    <property type="match status" value="1"/>
</dbReference>
<evidence type="ECO:0000256" key="5">
    <source>
        <dbReference type="ARBA" id="ARBA00022840"/>
    </source>
</evidence>
<comment type="caution">
    <text evidence="10">The sequence shown here is derived from an EMBL/GenBank/DDBJ whole genome shotgun (WGS) entry which is preliminary data.</text>
</comment>
<dbReference type="Pfam" id="PF02503">
    <property type="entry name" value="PP_kinase"/>
    <property type="match status" value="1"/>
</dbReference>
<dbReference type="PIRSF" id="PIRSF015589">
    <property type="entry name" value="PP_kinase"/>
    <property type="match status" value="1"/>
</dbReference>
<protein>
    <recommendedName>
        <fullName evidence="7 8">Polyphosphate kinase</fullName>
        <ecNumber evidence="7 8">2.7.4.1</ecNumber>
    </recommendedName>
    <alternativeName>
        <fullName evidence="7">ATP-polyphosphate phosphotransferase</fullName>
    </alternativeName>
    <alternativeName>
        <fullName evidence="7">Polyphosphoric acid kinase</fullName>
    </alternativeName>
</protein>
<evidence type="ECO:0000256" key="8">
    <source>
        <dbReference type="RuleBase" id="RU003800"/>
    </source>
</evidence>
<dbReference type="SUPFAM" id="SSF143724">
    <property type="entry name" value="PHP14-like"/>
    <property type="match status" value="1"/>
</dbReference>
<dbReference type="PANTHER" id="PTHR30218">
    <property type="entry name" value="POLYPHOSPHATE KINASE"/>
    <property type="match status" value="1"/>
</dbReference>
<evidence type="ECO:0000313" key="11">
    <source>
        <dbReference type="Proteomes" id="UP001523234"/>
    </source>
</evidence>
<evidence type="ECO:0000256" key="7">
    <source>
        <dbReference type="HAMAP-Rule" id="MF_00347"/>
    </source>
</evidence>
<name>A0ABT0ZRS1_9LACO</name>
<dbReference type="RefSeq" id="WP_252444109.1">
    <property type="nucleotide sequence ID" value="NZ_JAMWYK010000012.1"/>
</dbReference>
<dbReference type="InterPro" id="IPR003414">
    <property type="entry name" value="PP_kinase"/>
</dbReference>
<dbReference type="Gene3D" id="1.20.58.310">
    <property type="entry name" value="Polyphosphate kinase N-terminal domain"/>
    <property type="match status" value="1"/>
</dbReference>
<dbReference type="GO" id="GO:0008976">
    <property type="term" value="F:polyphosphate kinase activity"/>
    <property type="evidence" value="ECO:0007669"/>
    <property type="project" value="UniProtKB-EC"/>
</dbReference>
<evidence type="ECO:0000256" key="1">
    <source>
        <dbReference type="ARBA" id="ARBA00022553"/>
    </source>
</evidence>